<reference evidence="3 4" key="1">
    <citation type="submission" date="2020-08" db="EMBL/GenBank/DDBJ databases">
        <title>Genomic Encyclopedia of Type Strains, Phase IV (KMG-IV): sequencing the most valuable type-strain genomes for metagenomic binning, comparative biology and taxonomic classification.</title>
        <authorList>
            <person name="Goeker M."/>
        </authorList>
    </citation>
    <scope>NUCLEOTIDE SEQUENCE [LARGE SCALE GENOMIC DNA]</scope>
    <source>
        <strain evidence="3 4">YC6886</strain>
    </source>
</reference>
<dbReference type="EMBL" id="JACHFD010000003">
    <property type="protein sequence ID" value="MBB5350608.1"/>
    <property type="molecule type" value="Genomic_DNA"/>
</dbReference>
<keyword evidence="1" id="KW-0472">Membrane</keyword>
<organism evidence="3 4">
    <name type="scientific">Haloferula luteola</name>
    <dbReference type="NCBI Taxonomy" id="595692"/>
    <lineage>
        <taxon>Bacteria</taxon>
        <taxon>Pseudomonadati</taxon>
        <taxon>Verrucomicrobiota</taxon>
        <taxon>Verrucomicrobiia</taxon>
        <taxon>Verrucomicrobiales</taxon>
        <taxon>Verrucomicrobiaceae</taxon>
        <taxon>Haloferula</taxon>
    </lineage>
</organism>
<feature type="transmembrane region" description="Helical" evidence="1">
    <location>
        <begin position="12"/>
        <end position="32"/>
    </location>
</feature>
<name>A0A840V789_9BACT</name>
<sequence length="165" mass="18844">MKKKRSVAARVYLSFVGLALAVLGGVFSWLMWKSFLRAEEVDHWPVVPCSILESEVKSRRDDPDWPPEMPQEFSFHVRYIYEWEGKEWESDHYRLRGASWSSTPAAAEALVEQYPKGSVQDCLVNPEQPRKAVLKGESKAPGYSLWFPLIFVVGGLGITVGAWRR</sequence>
<proteinExistence type="predicted"/>
<gene>
    <name evidence="3" type="ORF">HNR46_000836</name>
</gene>
<dbReference type="Proteomes" id="UP000557717">
    <property type="component" value="Unassembled WGS sequence"/>
</dbReference>
<dbReference type="RefSeq" id="WP_184016057.1">
    <property type="nucleotide sequence ID" value="NZ_JACHFD010000003.1"/>
</dbReference>
<dbReference type="AlphaFoldDB" id="A0A840V789"/>
<feature type="domain" description="DUF3592" evidence="2">
    <location>
        <begin position="47"/>
        <end position="137"/>
    </location>
</feature>
<keyword evidence="1" id="KW-0812">Transmembrane</keyword>
<evidence type="ECO:0000259" key="2">
    <source>
        <dbReference type="Pfam" id="PF12158"/>
    </source>
</evidence>
<dbReference type="InterPro" id="IPR021994">
    <property type="entry name" value="DUF3592"/>
</dbReference>
<keyword evidence="4" id="KW-1185">Reference proteome</keyword>
<keyword evidence="1" id="KW-1133">Transmembrane helix</keyword>
<protein>
    <recommendedName>
        <fullName evidence="2">DUF3592 domain-containing protein</fullName>
    </recommendedName>
</protein>
<accession>A0A840V789</accession>
<dbReference type="Pfam" id="PF12158">
    <property type="entry name" value="DUF3592"/>
    <property type="match status" value="1"/>
</dbReference>
<evidence type="ECO:0000313" key="3">
    <source>
        <dbReference type="EMBL" id="MBB5350608.1"/>
    </source>
</evidence>
<evidence type="ECO:0000256" key="1">
    <source>
        <dbReference type="SAM" id="Phobius"/>
    </source>
</evidence>
<evidence type="ECO:0000313" key="4">
    <source>
        <dbReference type="Proteomes" id="UP000557717"/>
    </source>
</evidence>
<feature type="transmembrane region" description="Helical" evidence="1">
    <location>
        <begin position="143"/>
        <end position="163"/>
    </location>
</feature>
<comment type="caution">
    <text evidence="3">The sequence shown here is derived from an EMBL/GenBank/DDBJ whole genome shotgun (WGS) entry which is preliminary data.</text>
</comment>